<reference evidence="3 4" key="1">
    <citation type="submission" date="2016-07" db="EMBL/GenBank/DDBJ databases">
        <title>Multiple horizontal gene transfer events from other fungi enriched the ability of initially mycotrophic Trichoderma (Ascomycota) to feed on dead plant biomass.</title>
        <authorList>
            <consortium name="DOE Joint Genome Institute"/>
            <person name="Aerts A."/>
            <person name="Atanasova L."/>
            <person name="Chenthamara K."/>
            <person name="Zhang J."/>
            <person name="Grujic M."/>
            <person name="Henrissat B."/>
            <person name="Kuo A."/>
            <person name="Salamov A."/>
            <person name="Lipzen A."/>
            <person name="Labutti K."/>
            <person name="Barry K."/>
            <person name="Miao Y."/>
            <person name="Rahimi M.J."/>
            <person name="Shen Q."/>
            <person name="Grigoriev I.V."/>
            <person name="Kubicek C.P."/>
            <person name="Druzhinina I.S."/>
        </authorList>
    </citation>
    <scope>NUCLEOTIDE SEQUENCE [LARGE SCALE GENOMIC DNA]</scope>
    <source>
        <strain evidence="3 4">CBS 226.95</strain>
    </source>
</reference>
<name>A0A2T4A779_TRIHA</name>
<dbReference type="InterPro" id="IPR056884">
    <property type="entry name" value="NPHP3-like_N"/>
</dbReference>
<proteinExistence type="predicted"/>
<dbReference type="Pfam" id="PF24883">
    <property type="entry name" value="NPHP3_N"/>
    <property type="match status" value="1"/>
</dbReference>
<dbReference type="EMBL" id="KZ679683">
    <property type="protein sequence ID" value="PTB52929.1"/>
    <property type="molecule type" value="Genomic_DNA"/>
</dbReference>
<dbReference type="STRING" id="983964.A0A2T4A779"/>
<evidence type="ECO:0000256" key="1">
    <source>
        <dbReference type="ARBA" id="ARBA00022737"/>
    </source>
</evidence>
<keyword evidence="1" id="KW-0677">Repeat</keyword>
<dbReference type="Proteomes" id="UP000241690">
    <property type="component" value="Unassembled WGS sequence"/>
</dbReference>
<evidence type="ECO:0000313" key="3">
    <source>
        <dbReference type="EMBL" id="PTB52929.1"/>
    </source>
</evidence>
<evidence type="ECO:0000313" key="4">
    <source>
        <dbReference type="Proteomes" id="UP000241690"/>
    </source>
</evidence>
<organism evidence="3 4">
    <name type="scientific">Trichoderma harzianum CBS 226.95</name>
    <dbReference type="NCBI Taxonomy" id="983964"/>
    <lineage>
        <taxon>Eukaryota</taxon>
        <taxon>Fungi</taxon>
        <taxon>Dikarya</taxon>
        <taxon>Ascomycota</taxon>
        <taxon>Pezizomycotina</taxon>
        <taxon>Sordariomycetes</taxon>
        <taxon>Hypocreomycetidae</taxon>
        <taxon>Hypocreales</taxon>
        <taxon>Hypocreaceae</taxon>
        <taxon>Trichoderma</taxon>
    </lineage>
</organism>
<evidence type="ECO:0000259" key="2">
    <source>
        <dbReference type="Pfam" id="PF24883"/>
    </source>
</evidence>
<keyword evidence="4" id="KW-1185">Reference proteome</keyword>
<gene>
    <name evidence="3" type="ORF">M431DRAFT_510200</name>
</gene>
<dbReference type="AlphaFoldDB" id="A0A2T4A779"/>
<protein>
    <recommendedName>
        <fullName evidence="2">Nephrocystin 3-like N-terminal domain-containing protein</fullName>
    </recommendedName>
</protein>
<sequence>MTISWRKQKAASYVDFFFKDKPNLIAEVRSNILETHNWKEVFDALQDAKETYSNPTGVKVVRKWFRKAADKSNLVEPFVDFIPDSDFSSVICGGIKFILKACMASKTFREQAFELIGQLPEKVGITGQYLELYQSDDQLQDACSELFCNILSAIQSIMYWLMKDHTFEWLKPILQQNSYNPLKERIKDVGKSSTRVDQIIKLCISKQVSQISGQVNKVEQNMAWIKKAAETLLFEMMQQAKWHSAIEQHIMSQASQSLEHKPEVVISQKNLLLLLDPNAVAIYSAQKPVLKKVLNAGLSMGTEAQNRVEWLLTNKNIAHWFTSTGSQTILVNGHGSLERITPMSFFCAMLAQSLNSTGSIILSHFCGLQMHDTGSKNSREQKTSGLLRSLLIQLLAQWKFPNISCLEHDFMEKLKRTSPNWSSRRQRHLFQYLVAALPQATPIFIIIDGTNYYEVADLRDDIKEVVKEINKFLSSESVGAMVKILITSPTRSFNFTQYFETNEIINVPKDIDGIMTSFSESRLKLQFDSKAAALERSLSRNGHR</sequence>
<dbReference type="PANTHER" id="PTHR40619:SF3">
    <property type="entry name" value="FUNGAL STAND N-TERMINAL GOODBYE DOMAIN-CONTAINING PROTEIN"/>
    <property type="match status" value="1"/>
</dbReference>
<dbReference type="PANTHER" id="PTHR40619">
    <property type="entry name" value="FUNGAL STAND N-TERMINAL GOODBYE DOMAIN-CONTAINING PROTEIN"/>
    <property type="match status" value="1"/>
</dbReference>
<dbReference type="GeneID" id="36627992"/>
<feature type="domain" description="Nephrocystin 3-like N-terminal" evidence="2">
    <location>
        <begin position="308"/>
        <end position="488"/>
    </location>
</feature>
<dbReference type="RefSeq" id="XP_024772606.1">
    <property type="nucleotide sequence ID" value="XM_024919423.1"/>
</dbReference>
<accession>A0A2T4A779</accession>